<dbReference type="EMBL" id="AMCI01002744">
    <property type="protein sequence ID" value="EJX01969.1"/>
    <property type="molecule type" value="Genomic_DNA"/>
</dbReference>
<comment type="caution">
    <text evidence="2">The sequence shown here is derived from an EMBL/GenBank/DDBJ whole genome shotgun (WGS) entry which is preliminary data.</text>
</comment>
<feature type="compositionally biased region" description="Basic residues" evidence="1">
    <location>
        <begin position="74"/>
        <end position="83"/>
    </location>
</feature>
<dbReference type="AlphaFoldDB" id="J9G522"/>
<organism evidence="2">
    <name type="scientific">gut metagenome</name>
    <dbReference type="NCBI Taxonomy" id="749906"/>
    <lineage>
        <taxon>unclassified sequences</taxon>
        <taxon>metagenomes</taxon>
        <taxon>organismal metagenomes</taxon>
    </lineage>
</organism>
<name>J9G522_9ZZZZ</name>
<evidence type="ECO:0000313" key="2">
    <source>
        <dbReference type="EMBL" id="EJX01969.1"/>
    </source>
</evidence>
<feature type="region of interest" description="Disordered" evidence="1">
    <location>
        <begin position="11"/>
        <end position="83"/>
    </location>
</feature>
<feature type="compositionally biased region" description="Basic and acidic residues" evidence="1">
    <location>
        <begin position="27"/>
        <end position="41"/>
    </location>
</feature>
<accession>J9G522</accession>
<proteinExistence type="predicted"/>
<evidence type="ECO:0000256" key="1">
    <source>
        <dbReference type="SAM" id="MobiDB-lite"/>
    </source>
</evidence>
<gene>
    <name evidence="2" type="ORF">EVA_09924</name>
</gene>
<sequence length="83" mass="9414">MWGHPCHIRHLPPARHPLLHPPQFESSDLKYSADLRPDHTHTAYGQDANRNSAKNALRTPPVKIPSSSASAAFRSRHCSQRYH</sequence>
<reference evidence="2" key="1">
    <citation type="journal article" date="2012" name="PLoS ONE">
        <title>Gene sets for utilization of primary and secondary nutrition supplies in the distal gut of endangered iberian lynx.</title>
        <authorList>
            <person name="Alcaide M."/>
            <person name="Messina E."/>
            <person name="Richter M."/>
            <person name="Bargiela R."/>
            <person name="Peplies J."/>
            <person name="Huws S.A."/>
            <person name="Newbold C.J."/>
            <person name="Golyshin P.N."/>
            <person name="Simon M.A."/>
            <person name="Lopez G."/>
            <person name="Yakimov M.M."/>
            <person name="Ferrer M."/>
        </authorList>
    </citation>
    <scope>NUCLEOTIDE SEQUENCE</scope>
</reference>
<protein>
    <submittedName>
        <fullName evidence="2">Uncharacterized protein</fullName>
    </submittedName>
</protein>